<accession>A0A4Q5LMD1</accession>
<dbReference type="EMBL" id="SEWG01000003">
    <property type="protein sequence ID" value="RYU90914.1"/>
    <property type="molecule type" value="Genomic_DNA"/>
</dbReference>
<sequence length="123" mass="14229">MLKLNKVYFTLSVILLTVELLIGIYAHDAFIRPYGGDFLVVILLYCGIRSFIKCDANYTATAVLLFAYMIEFSQWLHLIDRVGLRNSAITRLILGTNFAWSDMLMYTLGILLVWLTERLWRSL</sequence>
<dbReference type="RefSeq" id="WP_129876463.1">
    <property type="nucleotide sequence ID" value="NZ_SEWG01000003.1"/>
</dbReference>
<name>A0A4Q5LMD1_9SPHI</name>
<gene>
    <name evidence="2" type="ORF">EWM62_09775</name>
</gene>
<evidence type="ECO:0000313" key="2">
    <source>
        <dbReference type="EMBL" id="RYU90914.1"/>
    </source>
</evidence>
<keyword evidence="1" id="KW-1133">Transmembrane helix</keyword>
<comment type="caution">
    <text evidence="2">The sequence shown here is derived from an EMBL/GenBank/DDBJ whole genome shotgun (WGS) entry which is preliminary data.</text>
</comment>
<keyword evidence="3" id="KW-1185">Reference proteome</keyword>
<proteinExistence type="predicted"/>
<protein>
    <submittedName>
        <fullName evidence="2">DUF2809 domain-containing protein</fullName>
    </submittedName>
</protein>
<dbReference type="InterPro" id="IPR021257">
    <property type="entry name" value="DUF2809"/>
</dbReference>
<evidence type="ECO:0000256" key="1">
    <source>
        <dbReference type="SAM" id="Phobius"/>
    </source>
</evidence>
<feature type="transmembrane region" description="Helical" evidence="1">
    <location>
        <begin position="31"/>
        <end position="48"/>
    </location>
</feature>
<dbReference type="AlphaFoldDB" id="A0A4Q5LMD1"/>
<feature type="transmembrane region" description="Helical" evidence="1">
    <location>
        <begin position="60"/>
        <end position="78"/>
    </location>
</feature>
<dbReference type="Pfam" id="PF10990">
    <property type="entry name" value="DUF2809"/>
    <property type="match status" value="1"/>
</dbReference>
<feature type="transmembrane region" description="Helical" evidence="1">
    <location>
        <begin position="98"/>
        <end position="116"/>
    </location>
</feature>
<dbReference type="Proteomes" id="UP000293331">
    <property type="component" value="Unassembled WGS sequence"/>
</dbReference>
<feature type="transmembrane region" description="Helical" evidence="1">
    <location>
        <begin position="7"/>
        <end position="25"/>
    </location>
</feature>
<dbReference type="OrthoDB" id="5360192at2"/>
<organism evidence="2 3">
    <name type="scientific">Mucilaginibacter terrigena</name>
    <dbReference type="NCBI Taxonomy" id="2492395"/>
    <lineage>
        <taxon>Bacteria</taxon>
        <taxon>Pseudomonadati</taxon>
        <taxon>Bacteroidota</taxon>
        <taxon>Sphingobacteriia</taxon>
        <taxon>Sphingobacteriales</taxon>
        <taxon>Sphingobacteriaceae</taxon>
        <taxon>Mucilaginibacter</taxon>
    </lineage>
</organism>
<reference evidence="2 3" key="1">
    <citation type="submission" date="2019-02" db="EMBL/GenBank/DDBJ databases">
        <title>Bacterial novel species Mucilaginibacter sp. 17JY9-4 isolated from soil.</title>
        <authorList>
            <person name="Jung H.-Y."/>
        </authorList>
    </citation>
    <scope>NUCLEOTIDE SEQUENCE [LARGE SCALE GENOMIC DNA]</scope>
    <source>
        <strain evidence="2 3">17JY9-4</strain>
    </source>
</reference>
<keyword evidence="1" id="KW-0472">Membrane</keyword>
<evidence type="ECO:0000313" key="3">
    <source>
        <dbReference type="Proteomes" id="UP000293331"/>
    </source>
</evidence>
<keyword evidence="1" id="KW-0812">Transmembrane</keyword>